<comment type="caution">
    <text evidence="2">The sequence shown here is derived from an EMBL/GenBank/DDBJ whole genome shotgun (WGS) entry which is preliminary data.</text>
</comment>
<reference evidence="2 3" key="2">
    <citation type="journal article" date="2014" name="PLoS ONE">
        <title>Evolution of mitochondria reconstructed from the energy metabolism of living bacteria.</title>
        <authorList>
            <person name="Degli Esposti M."/>
            <person name="Chouaia B."/>
            <person name="Comandatore F."/>
            <person name="Crotti E."/>
            <person name="Sassera D."/>
            <person name="Lievens P.M."/>
            <person name="Daffonchio D."/>
            <person name="Bandi C."/>
        </authorList>
    </citation>
    <scope>NUCLEOTIDE SEQUENCE [LARGE SCALE GENOMIC DNA]</scope>
    <source>
        <strain evidence="2 3">SF2.1</strain>
    </source>
</reference>
<accession>A0A060QIB5</accession>
<gene>
    <name evidence="2" type="ORF">ASAP_0472</name>
</gene>
<feature type="region of interest" description="Disordered" evidence="1">
    <location>
        <begin position="1"/>
        <end position="63"/>
    </location>
</feature>
<name>A0A060QIB5_9PROT</name>
<organism evidence="2 3">
    <name type="scientific">Asaia bogorensis</name>
    <dbReference type="NCBI Taxonomy" id="91915"/>
    <lineage>
        <taxon>Bacteria</taxon>
        <taxon>Pseudomonadati</taxon>
        <taxon>Pseudomonadota</taxon>
        <taxon>Alphaproteobacteria</taxon>
        <taxon>Acetobacterales</taxon>
        <taxon>Acetobacteraceae</taxon>
        <taxon>Asaia</taxon>
    </lineage>
</organism>
<reference evidence="2 3" key="1">
    <citation type="journal article" date="2014" name="Genome Biol. Evol.">
        <title>Acetic acid bacteria genomes reveal functional traits for adaptation to life in insect guts.</title>
        <authorList>
            <person name="Chouaia B."/>
            <person name="Gaiarsa S."/>
            <person name="Crotti E."/>
            <person name="Comandatore F."/>
            <person name="Degli Esposti M."/>
            <person name="Ricci I."/>
            <person name="Alma A."/>
            <person name="Favia G."/>
            <person name="Bandi C."/>
            <person name="Daffonchio D."/>
        </authorList>
    </citation>
    <scope>NUCLEOTIDE SEQUENCE [LARGE SCALE GENOMIC DNA]</scope>
    <source>
        <strain evidence="2 3">SF2.1</strain>
    </source>
</reference>
<proteinExistence type="predicted"/>
<feature type="compositionally biased region" description="Basic and acidic residues" evidence="1">
    <location>
        <begin position="49"/>
        <end position="63"/>
    </location>
</feature>
<evidence type="ECO:0000313" key="3">
    <source>
        <dbReference type="Proteomes" id="UP000027583"/>
    </source>
</evidence>
<evidence type="ECO:0000313" key="2">
    <source>
        <dbReference type="EMBL" id="CDG38517.1"/>
    </source>
</evidence>
<evidence type="ECO:0000256" key="1">
    <source>
        <dbReference type="SAM" id="MobiDB-lite"/>
    </source>
</evidence>
<dbReference type="Proteomes" id="UP000027583">
    <property type="component" value="Unassembled WGS sequence"/>
</dbReference>
<protein>
    <submittedName>
        <fullName evidence="2">Uncharacterized protein</fullName>
    </submittedName>
</protein>
<dbReference type="EMBL" id="CBLX010000003">
    <property type="protein sequence ID" value="CDG38517.1"/>
    <property type="molecule type" value="Genomic_DNA"/>
</dbReference>
<feature type="compositionally biased region" description="Basic and acidic residues" evidence="1">
    <location>
        <begin position="24"/>
        <end position="35"/>
    </location>
</feature>
<dbReference type="AlphaFoldDB" id="A0A060QIB5"/>
<feature type="compositionally biased region" description="Polar residues" evidence="1">
    <location>
        <begin position="1"/>
        <end position="10"/>
    </location>
</feature>
<sequence length="63" mass="6867">MIISGRQQGSALKCAKRRPPSENPRLEDVASRLEGLKAGMKGASPFPQREAEPRHPTRLETAG</sequence>